<sequence length="307" mass="34189">MPRRTLGSWLVSIHCGVENSRTLTIPGAVFYFPNPSTWITKPTDEGLGSREGEGLHGWLPKATQDLPRKVDPGLAKFVGDHWGSEGRPERCKAATVDYPRPRFSFTTVPDLNSEMRDLVKEKRNPDGSQVGPFTARDQALKETLLCLTSAMGPLVSLLEVCLEGETLRREVVAERLGATFSQMGRLFAMVTRERRECAIARVAPELRHMVAEDSGDEGSPKLFGESFLVKLKTRNDTLKALREAGQPSPPAEEPVAPRARNFATGLTSRESHRQPFYARGPFSYRGHRADRSHLATTLQSVHLWRSN</sequence>
<dbReference type="EMBL" id="JABSTQ010009541">
    <property type="protein sequence ID" value="KAG0428304.1"/>
    <property type="molecule type" value="Genomic_DNA"/>
</dbReference>
<evidence type="ECO:0000313" key="1">
    <source>
        <dbReference type="EMBL" id="KAG0428304.1"/>
    </source>
</evidence>
<keyword evidence="2" id="KW-1185">Reference proteome</keyword>
<dbReference type="Proteomes" id="UP000805193">
    <property type="component" value="Unassembled WGS sequence"/>
</dbReference>
<reference evidence="1 2" key="1">
    <citation type="journal article" date="2020" name="Cell">
        <title>Large-Scale Comparative Analyses of Tick Genomes Elucidate Their Genetic Diversity and Vector Capacities.</title>
        <authorList>
            <consortium name="Tick Genome and Microbiome Consortium (TIGMIC)"/>
            <person name="Jia N."/>
            <person name="Wang J."/>
            <person name="Shi W."/>
            <person name="Du L."/>
            <person name="Sun Y."/>
            <person name="Zhan W."/>
            <person name="Jiang J.F."/>
            <person name="Wang Q."/>
            <person name="Zhang B."/>
            <person name="Ji P."/>
            <person name="Bell-Sakyi L."/>
            <person name="Cui X.M."/>
            <person name="Yuan T.T."/>
            <person name="Jiang B.G."/>
            <person name="Yang W.F."/>
            <person name="Lam T.T."/>
            <person name="Chang Q.C."/>
            <person name="Ding S.J."/>
            <person name="Wang X.J."/>
            <person name="Zhu J.G."/>
            <person name="Ruan X.D."/>
            <person name="Zhao L."/>
            <person name="Wei J.T."/>
            <person name="Ye R.Z."/>
            <person name="Que T.C."/>
            <person name="Du C.H."/>
            <person name="Zhou Y.H."/>
            <person name="Cheng J.X."/>
            <person name="Dai P.F."/>
            <person name="Guo W.B."/>
            <person name="Han X.H."/>
            <person name="Huang E.J."/>
            <person name="Li L.F."/>
            <person name="Wei W."/>
            <person name="Gao Y.C."/>
            <person name="Liu J.Z."/>
            <person name="Shao H.Z."/>
            <person name="Wang X."/>
            <person name="Wang C.C."/>
            <person name="Yang T.C."/>
            <person name="Huo Q.B."/>
            <person name="Li W."/>
            <person name="Chen H.Y."/>
            <person name="Chen S.E."/>
            <person name="Zhou L.G."/>
            <person name="Ni X.B."/>
            <person name="Tian J.H."/>
            <person name="Sheng Y."/>
            <person name="Liu T."/>
            <person name="Pan Y.S."/>
            <person name="Xia L.Y."/>
            <person name="Li J."/>
            <person name="Zhao F."/>
            <person name="Cao W.C."/>
        </authorList>
    </citation>
    <scope>NUCLEOTIDE SEQUENCE [LARGE SCALE GENOMIC DNA]</scope>
    <source>
        <strain evidence="1">Iper-2018</strain>
    </source>
</reference>
<name>A0AC60Q404_IXOPE</name>
<proteinExistence type="predicted"/>
<evidence type="ECO:0000313" key="2">
    <source>
        <dbReference type="Proteomes" id="UP000805193"/>
    </source>
</evidence>
<accession>A0AC60Q404</accession>
<protein>
    <submittedName>
        <fullName evidence="1">Uncharacterized protein</fullName>
    </submittedName>
</protein>
<gene>
    <name evidence="1" type="ORF">HPB47_024707</name>
</gene>
<comment type="caution">
    <text evidence="1">The sequence shown here is derived from an EMBL/GenBank/DDBJ whole genome shotgun (WGS) entry which is preliminary data.</text>
</comment>
<organism evidence="1 2">
    <name type="scientific">Ixodes persulcatus</name>
    <name type="common">Taiga tick</name>
    <dbReference type="NCBI Taxonomy" id="34615"/>
    <lineage>
        <taxon>Eukaryota</taxon>
        <taxon>Metazoa</taxon>
        <taxon>Ecdysozoa</taxon>
        <taxon>Arthropoda</taxon>
        <taxon>Chelicerata</taxon>
        <taxon>Arachnida</taxon>
        <taxon>Acari</taxon>
        <taxon>Parasitiformes</taxon>
        <taxon>Ixodida</taxon>
        <taxon>Ixodoidea</taxon>
        <taxon>Ixodidae</taxon>
        <taxon>Ixodinae</taxon>
        <taxon>Ixodes</taxon>
    </lineage>
</organism>